<dbReference type="CDD" id="cd01650">
    <property type="entry name" value="RT_nLTR_like"/>
    <property type="match status" value="1"/>
</dbReference>
<dbReference type="SUPFAM" id="SSF56672">
    <property type="entry name" value="DNA/RNA polymerases"/>
    <property type="match status" value="1"/>
</dbReference>
<sequence>MSVSSYLTSHLAPFKKSLKIAHMNIQSVIAHLDELREIGCNAMFDIIALSETFLKPGINNDSLLVGDYAWVRNDRTGKGGGGVALLVSNRLKFKEIARSQAVYSKSPEFIFLDVECSNNHVVVGVIYRPPKIGKIHEVFGLVGNILANHGNLVLLGDFNSDMLSNSSYKKQMDSLIADHDLYLVPMNPTHCTPTSSTLIDLILVNNMNFITTHGQQAVPAISNHDLIFCALNLKLPKQHENLKVVRDKRKFDEKIFIKAASELDWDQIYMEPDLDKKIEIFTTLIVNLYNEHCPLHKIKPKHLPAPWISDDIRKMMATRDLAYKEYRKCKTPVNHNKYKKLRNQVKQVIRNAKTRHFKVLFRSKVSPRDLWNIVNGLGISTKDKSNVLSTLPIPIEELNEHFAGFAPAHDSSVVIRKYLSACTADDKEFSLSRVTEKQVREALVMVKSNSLGSDGISIQVLQILVDVITPVLCHIFNKSLECGIYPSHWKQAIVMPLKKVENPTRANEFRGINILCAPGKVFDKIVYMKLNHYVCERGLINDKQSAYKSHYSTETALIGVLDSVRSAMDRREVTVFVGVDFSRAFDLIRHDVLLAILTSLGLSEPMVRWFSSYLSGRNQRTRAPDGTLSSSKSVTIGTPQGSVLSGLIFSLFVDSLPGVFEHCSCMMYADDLQLYMSGKADEMGEVIRKVNADLARLDEWCSDHGMVMNALKSKAMFIGNSKLLAKINRSTLPQVLVGNNPLEIVREFKNLGIMMTETLNWEMQVSDIRKKVYRSLYQLRRMAIDFPQHVRAMLAQALLVPFFDYASTAYCDLNAEQIDKLQKTLNDVVRFVFRLRLDTHVTPYFVKLGWLKIRERKKLAIGTMLFKILKFHKPLYLYDQYKFLNDIHSVSTRNAGSTLSIPKHNTVLFSKSFTLQSISLHNENVHLFDLSKSVISFRNDYKKILLETYCI</sequence>
<accession>A0A0A9YIX2</accession>
<dbReference type="SUPFAM" id="SSF56219">
    <property type="entry name" value="DNase I-like"/>
    <property type="match status" value="1"/>
</dbReference>
<dbReference type="PANTHER" id="PTHR47510:SF3">
    <property type="entry name" value="ENDO_EXONUCLEASE_PHOSPHATASE DOMAIN-CONTAINING PROTEIN"/>
    <property type="match status" value="1"/>
</dbReference>
<evidence type="ECO:0000313" key="3">
    <source>
        <dbReference type="EMBL" id="JAG31566.1"/>
    </source>
</evidence>
<reference evidence="3" key="2">
    <citation type="submission" date="2014-07" db="EMBL/GenBank/DDBJ databases">
        <authorList>
            <person name="Hull J."/>
        </authorList>
    </citation>
    <scope>NUCLEOTIDE SEQUENCE</scope>
</reference>
<reference evidence="3" key="1">
    <citation type="journal article" date="2014" name="PLoS ONE">
        <title>Transcriptome-Based Identification of ABC Transporters in the Western Tarnished Plant Bug Lygus hesperus.</title>
        <authorList>
            <person name="Hull J.J."/>
            <person name="Chaney K."/>
            <person name="Geib S.M."/>
            <person name="Fabrick J.A."/>
            <person name="Brent C.S."/>
            <person name="Walsh D."/>
            <person name="Lavine L.C."/>
        </authorList>
    </citation>
    <scope>NUCLEOTIDE SEQUENCE</scope>
</reference>
<organism evidence="3">
    <name type="scientific">Lygus hesperus</name>
    <name type="common">Western plant bug</name>
    <dbReference type="NCBI Taxonomy" id="30085"/>
    <lineage>
        <taxon>Eukaryota</taxon>
        <taxon>Metazoa</taxon>
        <taxon>Ecdysozoa</taxon>
        <taxon>Arthropoda</taxon>
        <taxon>Hexapoda</taxon>
        <taxon>Insecta</taxon>
        <taxon>Pterygota</taxon>
        <taxon>Neoptera</taxon>
        <taxon>Paraneoptera</taxon>
        <taxon>Hemiptera</taxon>
        <taxon>Heteroptera</taxon>
        <taxon>Panheteroptera</taxon>
        <taxon>Cimicomorpha</taxon>
        <taxon>Miridae</taxon>
        <taxon>Mirini</taxon>
        <taxon>Lygus</taxon>
    </lineage>
</organism>
<dbReference type="PROSITE" id="PS50878">
    <property type="entry name" value="RT_POL"/>
    <property type="match status" value="1"/>
</dbReference>
<name>A0A0A9YIX2_LYGHE</name>
<dbReference type="EMBL" id="GBHO01012041">
    <property type="protein sequence ID" value="JAG31563.1"/>
    <property type="molecule type" value="Transcribed_RNA"/>
</dbReference>
<dbReference type="EMBL" id="GBHO01012038">
    <property type="protein sequence ID" value="JAG31566.1"/>
    <property type="molecule type" value="Transcribed_RNA"/>
</dbReference>
<evidence type="ECO:0000259" key="1">
    <source>
        <dbReference type="PROSITE" id="PS50878"/>
    </source>
</evidence>
<dbReference type="Pfam" id="PF00078">
    <property type="entry name" value="RVT_1"/>
    <property type="match status" value="1"/>
</dbReference>
<dbReference type="InterPro" id="IPR005135">
    <property type="entry name" value="Endo/exonuclease/phosphatase"/>
</dbReference>
<keyword evidence="3" id="KW-0548">Nucleotidyltransferase</keyword>
<feature type="domain" description="Reverse transcriptase" evidence="1">
    <location>
        <begin position="478"/>
        <end position="755"/>
    </location>
</feature>
<dbReference type="InterPro" id="IPR000477">
    <property type="entry name" value="RT_dom"/>
</dbReference>
<proteinExistence type="predicted"/>
<dbReference type="Gene3D" id="3.60.10.10">
    <property type="entry name" value="Endonuclease/exonuclease/phosphatase"/>
    <property type="match status" value="1"/>
</dbReference>
<dbReference type="Pfam" id="PF03372">
    <property type="entry name" value="Exo_endo_phos"/>
    <property type="match status" value="1"/>
</dbReference>
<evidence type="ECO:0000313" key="2">
    <source>
        <dbReference type="EMBL" id="JAG31563.1"/>
    </source>
</evidence>
<dbReference type="InterPro" id="IPR036691">
    <property type="entry name" value="Endo/exonu/phosph_ase_sf"/>
</dbReference>
<dbReference type="PANTHER" id="PTHR47510">
    <property type="entry name" value="REVERSE TRANSCRIPTASE DOMAIN-CONTAINING PROTEIN"/>
    <property type="match status" value="1"/>
</dbReference>
<dbReference type="AlphaFoldDB" id="A0A0A9YIX2"/>
<gene>
    <name evidence="3" type="primary">pol_170</name>
    <name evidence="2" type="synonym">pol_374</name>
    <name evidence="3" type="ORF">CM83_33006</name>
    <name evidence="2" type="ORF">CM83_33011</name>
</gene>
<keyword evidence="3" id="KW-0808">Transferase</keyword>
<keyword evidence="3" id="KW-0695">RNA-directed DNA polymerase</keyword>
<protein>
    <submittedName>
        <fullName evidence="3">RNA-directed DNA polymerase from mobile element jockey</fullName>
    </submittedName>
</protein>
<dbReference type="InterPro" id="IPR043502">
    <property type="entry name" value="DNA/RNA_pol_sf"/>
</dbReference>
<dbReference type="GO" id="GO:0003964">
    <property type="term" value="F:RNA-directed DNA polymerase activity"/>
    <property type="evidence" value="ECO:0007669"/>
    <property type="project" value="UniProtKB-KW"/>
</dbReference>